<accession>A0A8J7NX26</accession>
<dbReference type="PANTHER" id="PTHR33958:SF1">
    <property type="entry name" value="CILIA- AND FLAGELLA-ASSOCIATED PROTEIN 418"/>
    <property type="match status" value="1"/>
</dbReference>
<comment type="subcellular location">
    <subcellularLocation>
        <location evidence="2">Cytoplasm</location>
    </subcellularLocation>
    <subcellularLocation>
        <location evidence="1">Photoreceptor inner segment</location>
    </subcellularLocation>
</comment>
<evidence type="ECO:0000256" key="3">
    <source>
        <dbReference type="ARBA" id="ARBA00022490"/>
    </source>
</evidence>
<evidence type="ECO:0000313" key="8">
    <source>
        <dbReference type="Proteomes" id="UP000736164"/>
    </source>
</evidence>
<dbReference type="InterPro" id="IPR029239">
    <property type="entry name" value="CFAP418"/>
</dbReference>
<dbReference type="Pfam" id="PF14996">
    <property type="entry name" value="RMP"/>
    <property type="match status" value="1"/>
</dbReference>
<evidence type="ECO:0000313" key="7">
    <source>
        <dbReference type="EMBL" id="MBN3321125.1"/>
    </source>
</evidence>
<proteinExistence type="predicted"/>
<comment type="function">
    <text evidence="4">May be involved in photoreceptor outer segment disk morphogenesis.</text>
</comment>
<dbReference type="PANTHER" id="PTHR33958">
    <property type="entry name" value="PROTEIN C8ORF37"/>
    <property type="match status" value="1"/>
</dbReference>
<comment type="caution">
    <text evidence="7">The sequence shown here is derived from an EMBL/GenBank/DDBJ whole genome shotgun (WGS) entry which is preliminary data.</text>
</comment>
<name>A0A8J7NX26_ATRSP</name>
<organism evidence="7 8">
    <name type="scientific">Atractosteus spatula</name>
    <name type="common">Alligator gar</name>
    <name type="synonym">Lepisosteus spatula</name>
    <dbReference type="NCBI Taxonomy" id="7917"/>
    <lineage>
        <taxon>Eukaryota</taxon>
        <taxon>Metazoa</taxon>
        <taxon>Chordata</taxon>
        <taxon>Craniata</taxon>
        <taxon>Vertebrata</taxon>
        <taxon>Euteleostomi</taxon>
        <taxon>Actinopterygii</taxon>
        <taxon>Neopterygii</taxon>
        <taxon>Holostei</taxon>
        <taxon>Semionotiformes</taxon>
        <taxon>Lepisosteidae</taxon>
        <taxon>Atractosteus</taxon>
    </lineage>
</organism>
<evidence type="ECO:0000256" key="5">
    <source>
        <dbReference type="ARBA" id="ARBA00026215"/>
    </source>
</evidence>
<dbReference type="EMBL" id="JAAWVO010053625">
    <property type="protein sequence ID" value="MBN3321125.1"/>
    <property type="molecule type" value="Genomic_DNA"/>
</dbReference>
<keyword evidence="3" id="KW-0963">Cytoplasm</keyword>
<feature type="compositionally biased region" description="Basic and acidic residues" evidence="6">
    <location>
        <begin position="69"/>
        <end position="88"/>
    </location>
</feature>
<sequence>MSACVRARAHPRPPGNSRLVYKASTSADMADDLDELLDEVESKFCRNVPVTSEICHRGDKSRPPAHAGSKTEDAKGKQSCRKDASTSHDDEDIDDLIEDIFNDDFEPPKFCEDKRKAAKDDTRSSSSLLTSRTCCPVFLGSSAVPLGVGTNTSQRACSQLRCTSCDFRVLTFDDHEWDPSCDYLFFRNNMPDCHRLKAKLVAAQGVRAHACQCSWRSVRSLTDLRREPQLRWVCGKHHT</sequence>
<evidence type="ECO:0000256" key="6">
    <source>
        <dbReference type="SAM" id="MobiDB-lite"/>
    </source>
</evidence>
<protein>
    <recommendedName>
        <fullName evidence="5">Cilia- and flagella-associated protein 418</fullName>
    </recommendedName>
</protein>
<feature type="region of interest" description="Disordered" evidence="6">
    <location>
        <begin position="1"/>
        <end position="23"/>
    </location>
</feature>
<evidence type="ECO:0000256" key="2">
    <source>
        <dbReference type="ARBA" id="ARBA00004496"/>
    </source>
</evidence>
<keyword evidence="8" id="KW-1185">Reference proteome</keyword>
<gene>
    <name evidence="7" type="primary">Ch037</name>
    <name evidence="7" type="ORF">GTO95_0001219</name>
</gene>
<evidence type="ECO:0000256" key="4">
    <source>
        <dbReference type="ARBA" id="ARBA00024819"/>
    </source>
</evidence>
<dbReference type="Proteomes" id="UP000736164">
    <property type="component" value="Unassembled WGS sequence"/>
</dbReference>
<feature type="non-terminal residue" evidence="7">
    <location>
        <position position="1"/>
    </location>
</feature>
<reference evidence="7" key="1">
    <citation type="journal article" date="2021" name="Cell">
        <title>Tracing the genetic footprints of vertebrate landing in non-teleost ray-finned fishes.</title>
        <authorList>
            <person name="Bi X."/>
            <person name="Wang K."/>
            <person name="Yang L."/>
            <person name="Pan H."/>
            <person name="Jiang H."/>
            <person name="Wei Q."/>
            <person name="Fang M."/>
            <person name="Yu H."/>
            <person name="Zhu C."/>
            <person name="Cai Y."/>
            <person name="He Y."/>
            <person name="Gan X."/>
            <person name="Zeng H."/>
            <person name="Yu D."/>
            <person name="Zhu Y."/>
            <person name="Jiang H."/>
            <person name="Qiu Q."/>
            <person name="Yang H."/>
            <person name="Zhang Y.E."/>
            <person name="Wang W."/>
            <person name="Zhu M."/>
            <person name="He S."/>
            <person name="Zhang G."/>
        </authorList>
    </citation>
    <scope>NUCLEOTIDE SEQUENCE</scope>
    <source>
        <strain evidence="7">Allg_001</strain>
    </source>
</reference>
<feature type="non-terminal residue" evidence="7">
    <location>
        <position position="239"/>
    </location>
</feature>
<feature type="region of interest" description="Disordered" evidence="6">
    <location>
        <begin position="55"/>
        <end position="89"/>
    </location>
</feature>
<dbReference type="AlphaFoldDB" id="A0A8J7NX26"/>
<dbReference type="GO" id="GO:0001917">
    <property type="term" value="C:photoreceptor inner segment"/>
    <property type="evidence" value="ECO:0007669"/>
    <property type="project" value="UniProtKB-SubCell"/>
</dbReference>
<dbReference type="GO" id="GO:0005829">
    <property type="term" value="C:cytosol"/>
    <property type="evidence" value="ECO:0007669"/>
    <property type="project" value="TreeGrafter"/>
</dbReference>
<evidence type="ECO:0000256" key="1">
    <source>
        <dbReference type="ARBA" id="ARBA00004437"/>
    </source>
</evidence>